<reference evidence="2" key="1">
    <citation type="submission" date="2014-05" db="EMBL/GenBank/DDBJ databases">
        <authorList>
            <person name="Chronopoulou M."/>
        </authorList>
    </citation>
    <scope>NUCLEOTIDE SEQUENCE</scope>
    <source>
        <tissue evidence="2">Whole organism</tissue>
    </source>
</reference>
<evidence type="ECO:0000256" key="1">
    <source>
        <dbReference type="SAM" id="MobiDB-lite"/>
    </source>
</evidence>
<proteinExistence type="predicted"/>
<sequence length="676" mass="76844">MWQGHIDIPIGLALDINASDGLVLNVSKDLGSLLGLGHEDRVSIYQLLHGDESWRLMNSLFKGVVEAEAGIYRFRCSGSHSGEKKICLEVCKCERRESGSFRIWLKNHHSGPFGIHESLKGDEILHGFSILLHANSLKIQQVSYNFKPLLGHTTHLVETSFYKWIHPEDQNCFSNLKKLTPKESIRFRASNGTYEHFTLSNLHEVTKETFKMNFKVFRRMEEEERIFSTLLTNEFRVREVCCNNHVPLPYLTNRNFLELISSPDDLHYLENRMRKKVPGLTRLYEIRINPKRILFIQTNFFFYPNNEILAHHFIVKDKEERSPQTFNQNNNVLKRKLLSGEEEEDSTTQKNKLLRELLNVNYSIHESNNTSSTSSSLSPTSSSSNSRILQLLNSKSSDLGGRRKTPPSVAKSFMCSQNPALADLLSKPPYHASTAVPPPVPTKWHQEPREKLPRDIMRKYLPPHPAERSKLNTESHNTVNNTRSCTDTDHDPMLSEILDGVIDIQEKTPGSSRDIVQKRINLSDIEKFLSAAEAQQSVPTNHLYSSMVRNSSVGSNSVPRMNELLQVIPPNVTIPPNSVTDHSPNVLNVMSQRRPSIQSSRNISSNYDPTFTTSSNFSTNNLPQSPQQHLIMPQQHPHQQPRPPQQPQQMNSELQEGSTSSMSPKGGSLLLQLLSE</sequence>
<feature type="compositionally biased region" description="Polar residues" evidence="1">
    <location>
        <begin position="650"/>
        <end position="663"/>
    </location>
</feature>
<accession>A0A0K2U7I9</accession>
<feature type="compositionally biased region" description="Polar residues" evidence="1">
    <location>
        <begin position="593"/>
        <end position="609"/>
    </location>
</feature>
<dbReference type="EMBL" id="HACA01016650">
    <property type="protein sequence ID" value="CDW34011.1"/>
    <property type="molecule type" value="Transcribed_RNA"/>
</dbReference>
<feature type="compositionally biased region" description="Low complexity" evidence="1">
    <location>
        <begin position="610"/>
        <end position="638"/>
    </location>
</feature>
<protein>
    <recommendedName>
        <fullName evidence="3">PAS domain-containing protein</fullName>
    </recommendedName>
</protein>
<feature type="region of interest" description="Disordered" evidence="1">
    <location>
        <begin position="593"/>
        <end position="676"/>
    </location>
</feature>
<evidence type="ECO:0000313" key="2">
    <source>
        <dbReference type="EMBL" id="CDW34010.1"/>
    </source>
</evidence>
<feature type="compositionally biased region" description="Low complexity" evidence="1">
    <location>
        <begin position="367"/>
        <end position="386"/>
    </location>
</feature>
<feature type="region of interest" description="Disordered" evidence="1">
    <location>
        <begin position="392"/>
        <end position="411"/>
    </location>
</feature>
<dbReference type="AlphaFoldDB" id="A0A0K2U7I9"/>
<dbReference type="EMBL" id="HACA01016649">
    <property type="protein sequence ID" value="CDW34010.1"/>
    <property type="molecule type" value="Transcribed_RNA"/>
</dbReference>
<evidence type="ECO:0008006" key="3">
    <source>
        <dbReference type="Google" id="ProtNLM"/>
    </source>
</evidence>
<feature type="region of interest" description="Disordered" evidence="1">
    <location>
        <begin position="365"/>
        <end position="386"/>
    </location>
</feature>
<name>A0A0K2U7I9_LEPSM</name>
<feature type="compositionally biased region" description="Polar residues" evidence="1">
    <location>
        <begin position="474"/>
        <end position="485"/>
    </location>
</feature>
<feature type="region of interest" description="Disordered" evidence="1">
    <location>
        <begin position="463"/>
        <end position="492"/>
    </location>
</feature>
<organism evidence="2">
    <name type="scientific">Lepeophtheirus salmonis</name>
    <name type="common">Salmon louse</name>
    <name type="synonym">Caligus salmonis</name>
    <dbReference type="NCBI Taxonomy" id="72036"/>
    <lineage>
        <taxon>Eukaryota</taxon>
        <taxon>Metazoa</taxon>
        <taxon>Ecdysozoa</taxon>
        <taxon>Arthropoda</taxon>
        <taxon>Crustacea</taxon>
        <taxon>Multicrustacea</taxon>
        <taxon>Hexanauplia</taxon>
        <taxon>Copepoda</taxon>
        <taxon>Siphonostomatoida</taxon>
        <taxon>Caligidae</taxon>
        <taxon>Lepeophtheirus</taxon>
    </lineage>
</organism>